<dbReference type="Proteomes" id="UP000240322">
    <property type="component" value="Unassembled WGS sequence"/>
</dbReference>
<dbReference type="PANTHER" id="PTHR10094">
    <property type="entry name" value="STEROL CARRIER PROTEIN 2 SCP-2 FAMILY PROTEIN"/>
    <property type="match status" value="1"/>
</dbReference>
<dbReference type="EMBL" id="NEXE01000042">
    <property type="protein sequence ID" value="PSN90909.1"/>
    <property type="molecule type" value="Genomic_DNA"/>
</dbReference>
<accession>A0A2R6AWZ3</accession>
<reference evidence="2 3" key="1">
    <citation type="submission" date="2017-04" db="EMBL/GenBank/DDBJ databases">
        <title>Novel microbial lineages endemic to geothermal iron-oxide mats fill important gaps in the evolutionary history of Archaea.</title>
        <authorList>
            <person name="Jay Z.J."/>
            <person name="Beam J.P."/>
            <person name="Dlakic M."/>
            <person name="Rusch D.B."/>
            <person name="Kozubal M.A."/>
            <person name="Inskeep W.P."/>
        </authorList>
    </citation>
    <scope>NUCLEOTIDE SEQUENCE [LARGE SCALE GENOMIC DNA]</scope>
    <source>
        <strain evidence="2">OSP_D</strain>
    </source>
</reference>
<dbReference type="Pfam" id="PF02036">
    <property type="entry name" value="SCP2"/>
    <property type="match status" value="1"/>
</dbReference>
<protein>
    <recommendedName>
        <fullName evidence="1">SCP2 domain-containing protein</fullName>
    </recommendedName>
</protein>
<name>A0A2R6AWZ3_9ARCH</name>
<comment type="caution">
    <text evidence="2">The sequence shown here is derived from an EMBL/GenBank/DDBJ whole genome shotgun (WGS) entry which is preliminary data.</text>
</comment>
<evidence type="ECO:0000313" key="3">
    <source>
        <dbReference type="Proteomes" id="UP000240322"/>
    </source>
</evidence>
<dbReference type="GO" id="GO:0005829">
    <property type="term" value="C:cytosol"/>
    <property type="evidence" value="ECO:0007669"/>
    <property type="project" value="TreeGrafter"/>
</dbReference>
<evidence type="ECO:0000313" key="2">
    <source>
        <dbReference type="EMBL" id="PSN90909.1"/>
    </source>
</evidence>
<proteinExistence type="predicted"/>
<sequence>MFKSCIVNFLDCGVILLSMDSPFEILSELVGKAAQNTRLKEKTKDWNKVFQFRPTDSDPFYLVIKGGEVKLEKGSAPNAVATIIMPAGDMVQLFRGQLDAVQAFFSGKLKVEGNMFEAQSLQSLIEATR</sequence>
<feature type="domain" description="SCP2" evidence="1">
    <location>
        <begin position="36"/>
        <end position="125"/>
    </location>
</feature>
<gene>
    <name evidence="2" type="ORF">B9Q03_05645</name>
</gene>
<dbReference type="InterPro" id="IPR003033">
    <property type="entry name" value="SCP2_sterol-bd_dom"/>
</dbReference>
<dbReference type="AlphaFoldDB" id="A0A2R6AWZ3"/>
<organism evidence="2 3">
    <name type="scientific">Candidatus Marsarchaeota G2 archaeon OSP_D</name>
    <dbReference type="NCBI Taxonomy" id="1978157"/>
    <lineage>
        <taxon>Archaea</taxon>
        <taxon>Candidatus Marsarchaeota</taxon>
        <taxon>Candidatus Marsarchaeota group 2</taxon>
    </lineage>
</organism>
<evidence type="ECO:0000259" key="1">
    <source>
        <dbReference type="Pfam" id="PF02036"/>
    </source>
</evidence>
<dbReference type="SUPFAM" id="SSF55718">
    <property type="entry name" value="SCP-like"/>
    <property type="match status" value="1"/>
</dbReference>
<dbReference type="Gene3D" id="3.30.1050.10">
    <property type="entry name" value="SCP2 sterol-binding domain"/>
    <property type="match status" value="1"/>
</dbReference>
<dbReference type="InterPro" id="IPR036527">
    <property type="entry name" value="SCP2_sterol-bd_dom_sf"/>
</dbReference>
<dbReference type="PANTHER" id="PTHR10094:SF25">
    <property type="entry name" value="SCP2 STEROL-BINDING DOMAIN-CONTAINING PROTEIN 1"/>
    <property type="match status" value="1"/>
</dbReference>